<feature type="region of interest" description="Disordered" evidence="9">
    <location>
        <begin position="341"/>
        <end position="386"/>
    </location>
</feature>
<dbReference type="FunFam" id="1.10.510.10:FF:000095">
    <property type="entry name" value="protein STRUBBELIG-RECEPTOR FAMILY 8"/>
    <property type="match status" value="1"/>
</dbReference>
<evidence type="ECO:0000313" key="13">
    <source>
        <dbReference type="EnsemblPlants" id="Pp3c16_2580V3.1"/>
    </source>
</evidence>
<feature type="transmembrane region" description="Helical" evidence="10">
    <location>
        <begin position="311"/>
        <end position="333"/>
    </location>
</feature>
<feature type="region of interest" description="Disordered" evidence="9">
    <location>
        <begin position="751"/>
        <end position="773"/>
    </location>
</feature>
<dbReference type="EnsemblPlants" id="Pp3c16_2580V3.1">
    <property type="protein sequence ID" value="Pp3c16_2580V3.1"/>
    <property type="gene ID" value="Pp3c16_2580"/>
</dbReference>
<dbReference type="FunFam" id="3.30.200.20:FF:000125">
    <property type="entry name" value="Protein STRUBBELIG-RECEPTOR FAMILY 8"/>
    <property type="match status" value="1"/>
</dbReference>
<evidence type="ECO:0000256" key="9">
    <source>
        <dbReference type="SAM" id="MobiDB-lite"/>
    </source>
</evidence>
<gene>
    <name evidence="13" type="primary">LOC112293841</name>
    <name evidence="12" type="ORF">PHYPA_020379</name>
</gene>
<evidence type="ECO:0000256" key="4">
    <source>
        <dbReference type="ARBA" id="ARBA00022737"/>
    </source>
</evidence>
<dbReference type="SUPFAM" id="SSF52058">
    <property type="entry name" value="L domain-like"/>
    <property type="match status" value="1"/>
</dbReference>
<dbReference type="STRING" id="3218.A0A2K1J6W7"/>
<dbReference type="InterPro" id="IPR001611">
    <property type="entry name" value="Leu-rich_rpt"/>
</dbReference>
<dbReference type="Pfam" id="PF08263">
    <property type="entry name" value="LRRNT_2"/>
    <property type="match status" value="1"/>
</dbReference>
<dbReference type="Gene3D" id="3.80.10.10">
    <property type="entry name" value="Ribonuclease Inhibitor"/>
    <property type="match status" value="2"/>
</dbReference>
<feature type="domain" description="Protein kinase" evidence="11">
    <location>
        <begin position="463"/>
        <end position="742"/>
    </location>
</feature>
<dbReference type="Proteomes" id="UP000006727">
    <property type="component" value="Chromosome 16"/>
</dbReference>
<dbReference type="InterPro" id="IPR017441">
    <property type="entry name" value="Protein_kinase_ATP_BS"/>
</dbReference>
<keyword evidence="14" id="KW-1185">Reference proteome</keyword>
<dbReference type="CDD" id="cd14066">
    <property type="entry name" value="STKc_IRAK"/>
    <property type="match status" value="1"/>
</dbReference>
<dbReference type="EnsemblPlants" id="Pp3c16_2580V3.3">
    <property type="protein sequence ID" value="Pp3c16_2580V3.3"/>
    <property type="gene ID" value="Pp3c16_2580"/>
</dbReference>
<keyword evidence="8" id="KW-0547">Nucleotide-binding</keyword>
<dbReference type="InterPro" id="IPR000719">
    <property type="entry name" value="Prot_kinase_dom"/>
</dbReference>
<dbReference type="AlphaFoldDB" id="A0A2K1J6W7"/>
<keyword evidence="7" id="KW-0325">Glycoprotein</keyword>
<dbReference type="GO" id="GO:0007165">
    <property type="term" value="P:signal transduction"/>
    <property type="evidence" value="ECO:0000318"/>
    <property type="project" value="GO_Central"/>
</dbReference>
<dbReference type="Gramene" id="Pp3c16_2580V3.2">
    <property type="protein sequence ID" value="Pp3c16_2580V3.2"/>
    <property type="gene ID" value="Pp3c16_2580"/>
</dbReference>
<dbReference type="PaxDb" id="3218-PP1S242_37V6.1"/>
<feature type="compositionally biased region" description="Polar residues" evidence="9">
    <location>
        <begin position="762"/>
        <end position="773"/>
    </location>
</feature>
<dbReference type="InterPro" id="IPR013210">
    <property type="entry name" value="LRR_N_plant-typ"/>
</dbReference>
<dbReference type="GO" id="GO:0004672">
    <property type="term" value="F:protein kinase activity"/>
    <property type="evidence" value="ECO:0000318"/>
    <property type="project" value="GO_Central"/>
</dbReference>
<dbReference type="InterPro" id="IPR011009">
    <property type="entry name" value="Kinase-like_dom_sf"/>
</dbReference>
<keyword evidence="4" id="KW-0677">Repeat</keyword>
<dbReference type="PROSITE" id="PS50011">
    <property type="entry name" value="PROTEIN_KINASE_DOM"/>
    <property type="match status" value="1"/>
</dbReference>
<dbReference type="Gramene" id="Pp3c16_2580V3.1">
    <property type="protein sequence ID" value="Pp3c16_2580V3.1"/>
    <property type="gene ID" value="Pp3c16_2580"/>
</dbReference>
<evidence type="ECO:0000256" key="5">
    <source>
        <dbReference type="ARBA" id="ARBA00022989"/>
    </source>
</evidence>
<evidence type="ECO:0000256" key="3">
    <source>
        <dbReference type="ARBA" id="ARBA00022692"/>
    </source>
</evidence>
<dbReference type="Gene3D" id="3.30.200.20">
    <property type="entry name" value="Phosphorylase Kinase, domain 1"/>
    <property type="match status" value="1"/>
</dbReference>
<protein>
    <recommendedName>
        <fullName evidence="11">Protein kinase domain-containing protein</fullName>
    </recommendedName>
</protein>
<proteinExistence type="predicted"/>
<evidence type="ECO:0000256" key="7">
    <source>
        <dbReference type="ARBA" id="ARBA00023180"/>
    </source>
</evidence>
<name>A0A2K1J6W7_PHYPA</name>
<dbReference type="OrthoDB" id="552043at2759"/>
<keyword evidence="6 10" id="KW-0472">Membrane</keyword>
<keyword evidence="2" id="KW-0433">Leucine-rich repeat</keyword>
<dbReference type="InterPro" id="IPR001245">
    <property type="entry name" value="Ser-Thr/Tyr_kinase_cat_dom"/>
</dbReference>
<dbReference type="Gramene" id="Pp3c16_2580V3.3">
    <property type="protein sequence ID" value="Pp3c16_2580V3.3"/>
    <property type="gene ID" value="Pp3c16_2580"/>
</dbReference>
<dbReference type="InterPro" id="IPR032675">
    <property type="entry name" value="LRR_dom_sf"/>
</dbReference>
<evidence type="ECO:0000313" key="12">
    <source>
        <dbReference type="EMBL" id="PNR37271.1"/>
    </source>
</evidence>
<keyword evidence="3 10" id="KW-0812">Transmembrane</keyword>
<evidence type="ECO:0000259" key="11">
    <source>
        <dbReference type="PROSITE" id="PS50011"/>
    </source>
</evidence>
<dbReference type="EnsemblPlants" id="Pp3c16_2580V3.2">
    <property type="protein sequence ID" value="Pp3c16_2580V3.2"/>
    <property type="gene ID" value="Pp3c16_2580"/>
</dbReference>
<sequence>MTELAAKGAIPKKQDGIIIGRSSGKREMAAAGAVLYTLVALLCASLVDGATDPNDVSTLNFMFTDMNNNPRLTNWVQSAGDPCGNNWLGITCDGGFVSSIKLSNLGLNGKVEGWVIQKFSRLTTLDLSGNNFDSSVPALFPSKLTDINLSNNQFKDSFPYGLYDCPGLKSIKFNNNKLDGTLNGQIFTKLVNVVTFDISNNEISGSIPGQIGDNMASLQFLYLQNNKLTGQLPTSLANLMPLLDTFDVSNNQITGYLPPNFKPRNLRTDGTAISKNAPPPPPYTAPPPPRRRANPPSAPSGSSSFLTGPRIAGIVVVIVLVLAAIIIAVWFLAIRKRSKRTKKPDVEASNHSNRRSFRFPPLFPTKTEKTSFGADKPRKVGKEKTSKAKIFEPETLVTKTEEPKKILKATPPVKALKVPPAFKGEDPVAKSKATGGGSKVTKPRNIAATAFSVADLQAATDSFSPNNLLGEGRMGCVYRADMPDGQILAVKKLDPKAGSMIQNEDDFLSVVEGLAHLQHAHAAELVGYCAEHDQRLLVYKYISRGTLYDLLHGTEENTKGLSWNMRVKIALGAARALEYLHEVCSPPVVHRNFKAANILLDDELNPHVSDCGLAAFAPSGVERQASAQLLGSVGYSAPEYSMSGTYTVKSDVYSFGVVMLELLTGRQPLDSSRPRSEQSLVRWATPQLHDIDALARMVDPALEGVYPAKSLSRLADIVALCVQPEPEFRPPMSEVVQSLVRLMQRATLSIKRRSSGAASDMGPSSPSDIQEYD</sequence>
<evidence type="ECO:0000256" key="10">
    <source>
        <dbReference type="SAM" id="Phobius"/>
    </source>
</evidence>
<dbReference type="PANTHER" id="PTHR48056">
    <property type="entry name" value="LRR RECEPTOR-LIKE SERINE/THREONINE-PROTEIN KINASE-RELATED"/>
    <property type="match status" value="1"/>
</dbReference>
<dbReference type="Pfam" id="PF00560">
    <property type="entry name" value="LRR_1"/>
    <property type="match status" value="4"/>
</dbReference>
<evidence type="ECO:0000256" key="1">
    <source>
        <dbReference type="ARBA" id="ARBA00004370"/>
    </source>
</evidence>
<evidence type="ECO:0000256" key="2">
    <source>
        <dbReference type="ARBA" id="ARBA00022614"/>
    </source>
</evidence>
<keyword evidence="8" id="KW-0067">ATP-binding</keyword>
<dbReference type="InterPro" id="IPR050647">
    <property type="entry name" value="Plant_LRR-RLKs"/>
</dbReference>
<feature type="binding site" evidence="8">
    <location>
        <position position="492"/>
    </location>
    <ligand>
        <name>ATP</name>
        <dbReference type="ChEBI" id="CHEBI:30616"/>
    </ligand>
</feature>
<reference evidence="12 14" key="2">
    <citation type="journal article" date="2018" name="Plant J.">
        <title>The Physcomitrella patens chromosome-scale assembly reveals moss genome structure and evolution.</title>
        <authorList>
            <person name="Lang D."/>
            <person name="Ullrich K.K."/>
            <person name="Murat F."/>
            <person name="Fuchs J."/>
            <person name="Jenkins J."/>
            <person name="Haas F.B."/>
            <person name="Piednoel M."/>
            <person name="Gundlach H."/>
            <person name="Van Bel M."/>
            <person name="Meyberg R."/>
            <person name="Vives C."/>
            <person name="Morata J."/>
            <person name="Symeonidi A."/>
            <person name="Hiss M."/>
            <person name="Muchero W."/>
            <person name="Kamisugi Y."/>
            <person name="Saleh O."/>
            <person name="Blanc G."/>
            <person name="Decker E.L."/>
            <person name="van Gessel N."/>
            <person name="Grimwood J."/>
            <person name="Hayes R.D."/>
            <person name="Graham S.W."/>
            <person name="Gunter L.E."/>
            <person name="McDaniel S.F."/>
            <person name="Hoernstein S.N.W."/>
            <person name="Larsson A."/>
            <person name="Li F.W."/>
            <person name="Perroud P.F."/>
            <person name="Phillips J."/>
            <person name="Ranjan P."/>
            <person name="Rokshar D.S."/>
            <person name="Rothfels C.J."/>
            <person name="Schneider L."/>
            <person name="Shu S."/>
            <person name="Stevenson D.W."/>
            <person name="Thummler F."/>
            <person name="Tillich M."/>
            <person name="Villarreal Aguilar J.C."/>
            <person name="Widiez T."/>
            <person name="Wong G.K."/>
            <person name="Wymore A."/>
            <person name="Zhang Y."/>
            <person name="Zimmer A.D."/>
            <person name="Quatrano R.S."/>
            <person name="Mayer K.F.X."/>
            <person name="Goodstein D."/>
            <person name="Casacuberta J.M."/>
            <person name="Vandepoele K."/>
            <person name="Reski R."/>
            <person name="Cuming A.C."/>
            <person name="Tuskan G.A."/>
            <person name="Maumus F."/>
            <person name="Salse J."/>
            <person name="Schmutz J."/>
            <person name="Rensing S.A."/>
        </authorList>
    </citation>
    <scope>NUCLEOTIDE SEQUENCE [LARGE SCALE GENOMIC DNA]</scope>
    <source>
        <strain evidence="13 14">cv. Gransden 2004</strain>
    </source>
</reference>
<dbReference type="GO" id="GO:0005524">
    <property type="term" value="F:ATP binding"/>
    <property type="evidence" value="ECO:0007669"/>
    <property type="project" value="UniProtKB-UniRule"/>
</dbReference>
<dbReference type="Gene3D" id="1.10.510.10">
    <property type="entry name" value="Transferase(Phosphotransferase) domain 1"/>
    <property type="match status" value="1"/>
</dbReference>
<dbReference type="RefSeq" id="XP_024399517.1">
    <property type="nucleotide sequence ID" value="XM_024543749.2"/>
</dbReference>
<dbReference type="Pfam" id="PF07714">
    <property type="entry name" value="PK_Tyr_Ser-Thr"/>
    <property type="match status" value="1"/>
</dbReference>
<dbReference type="GeneID" id="112293841"/>
<feature type="compositionally biased region" description="Pro residues" evidence="9">
    <location>
        <begin position="277"/>
        <end position="288"/>
    </location>
</feature>
<evidence type="ECO:0000256" key="8">
    <source>
        <dbReference type="PROSITE-ProRule" id="PRU10141"/>
    </source>
</evidence>
<evidence type="ECO:0000256" key="6">
    <source>
        <dbReference type="ARBA" id="ARBA00023136"/>
    </source>
</evidence>
<feature type="compositionally biased region" description="Basic and acidic residues" evidence="9">
    <location>
        <begin position="375"/>
        <end position="386"/>
    </location>
</feature>
<dbReference type="PANTHER" id="PTHR48056:SF44">
    <property type="entry name" value="RECEPTOR PROTEIN KINASE CLAVATA1"/>
    <property type="match status" value="1"/>
</dbReference>
<organism evidence="12">
    <name type="scientific">Physcomitrium patens</name>
    <name type="common">Spreading-leaved earth moss</name>
    <name type="synonym">Physcomitrella patens</name>
    <dbReference type="NCBI Taxonomy" id="3218"/>
    <lineage>
        <taxon>Eukaryota</taxon>
        <taxon>Viridiplantae</taxon>
        <taxon>Streptophyta</taxon>
        <taxon>Embryophyta</taxon>
        <taxon>Bryophyta</taxon>
        <taxon>Bryophytina</taxon>
        <taxon>Bryopsida</taxon>
        <taxon>Funariidae</taxon>
        <taxon>Funariales</taxon>
        <taxon>Funariaceae</taxon>
        <taxon>Physcomitrium</taxon>
    </lineage>
</organism>
<keyword evidence="5 10" id="KW-1133">Transmembrane helix</keyword>
<evidence type="ECO:0000313" key="14">
    <source>
        <dbReference type="Proteomes" id="UP000006727"/>
    </source>
</evidence>
<feature type="region of interest" description="Disordered" evidence="9">
    <location>
        <begin position="259"/>
        <end position="304"/>
    </location>
</feature>
<reference evidence="12 14" key="1">
    <citation type="journal article" date="2008" name="Science">
        <title>The Physcomitrella genome reveals evolutionary insights into the conquest of land by plants.</title>
        <authorList>
            <person name="Rensing S."/>
            <person name="Lang D."/>
            <person name="Zimmer A."/>
            <person name="Terry A."/>
            <person name="Salamov A."/>
            <person name="Shapiro H."/>
            <person name="Nishiyama T."/>
            <person name="Perroud P.-F."/>
            <person name="Lindquist E."/>
            <person name="Kamisugi Y."/>
            <person name="Tanahashi T."/>
            <person name="Sakakibara K."/>
            <person name="Fujita T."/>
            <person name="Oishi K."/>
            <person name="Shin-I T."/>
            <person name="Kuroki Y."/>
            <person name="Toyoda A."/>
            <person name="Suzuki Y."/>
            <person name="Hashimoto A."/>
            <person name="Yamaguchi K."/>
            <person name="Sugano A."/>
            <person name="Kohara Y."/>
            <person name="Fujiyama A."/>
            <person name="Anterola A."/>
            <person name="Aoki S."/>
            <person name="Ashton N."/>
            <person name="Barbazuk W.B."/>
            <person name="Barker E."/>
            <person name="Bennetzen J."/>
            <person name="Bezanilla M."/>
            <person name="Blankenship R."/>
            <person name="Cho S.H."/>
            <person name="Dutcher S."/>
            <person name="Estelle M."/>
            <person name="Fawcett J.A."/>
            <person name="Gundlach H."/>
            <person name="Hanada K."/>
            <person name="Heyl A."/>
            <person name="Hicks K.A."/>
            <person name="Hugh J."/>
            <person name="Lohr M."/>
            <person name="Mayer K."/>
            <person name="Melkozernov A."/>
            <person name="Murata T."/>
            <person name="Nelson D."/>
            <person name="Pils B."/>
            <person name="Prigge M."/>
            <person name="Reiss B."/>
            <person name="Renner T."/>
            <person name="Rombauts S."/>
            <person name="Rushton P."/>
            <person name="Sanderfoot A."/>
            <person name="Schween G."/>
            <person name="Shiu S.-H."/>
            <person name="Stueber K."/>
            <person name="Theodoulou F.L."/>
            <person name="Tu H."/>
            <person name="Van de Peer Y."/>
            <person name="Verrier P.J."/>
            <person name="Waters E."/>
            <person name="Wood A."/>
            <person name="Yang L."/>
            <person name="Cove D."/>
            <person name="Cuming A."/>
            <person name="Hasebe M."/>
            <person name="Lucas S."/>
            <person name="Mishler D.B."/>
            <person name="Reski R."/>
            <person name="Grigoriev I."/>
            <person name="Quatrano R.S."/>
            <person name="Boore J.L."/>
        </authorList>
    </citation>
    <scope>NUCLEOTIDE SEQUENCE [LARGE SCALE GENOMIC DNA]</scope>
    <source>
        <strain evidence="13 14">cv. Gransden 2004</strain>
    </source>
</reference>
<accession>A0A2K1J6W7</accession>
<reference evidence="13" key="3">
    <citation type="submission" date="2020-12" db="UniProtKB">
        <authorList>
            <consortium name="EnsemblPlants"/>
        </authorList>
    </citation>
    <scope>IDENTIFICATION</scope>
</reference>
<dbReference type="EMBL" id="ABEU02000016">
    <property type="protein sequence ID" value="PNR37271.1"/>
    <property type="molecule type" value="Genomic_DNA"/>
</dbReference>
<dbReference type="SUPFAM" id="SSF56112">
    <property type="entry name" value="Protein kinase-like (PK-like)"/>
    <property type="match status" value="1"/>
</dbReference>
<comment type="subcellular location">
    <subcellularLocation>
        <location evidence="1">Membrane</location>
    </subcellularLocation>
</comment>
<dbReference type="GO" id="GO:0005886">
    <property type="term" value="C:plasma membrane"/>
    <property type="evidence" value="ECO:0000318"/>
    <property type="project" value="GO_Central"/>
</dbReference>
<dbReference type="PROSITE" id="PS00107">
    <property type="entry name" value="PROTEIN_KINASE_ATP"/>
    <property type="match status" value="1"/>
</dbReference>